<dbReference type="EMBL" id="CAJOBC010026083">
    <property type="protein sequence ID" value="CAF4069518.1"/>
    <property type="molecule type" value="Genomic_DNA"/>
</dbReference>
<dbReference type="InterPro" id="IPR000504">
    <property type="entry name" value="RRM_dom"/>
</dbReference>
<evidence type="ECO:0000259" key="1">
    <source>
        <dbReference type="Pfam" id="PF00076"/>
    </source>
</evidence>
<feature type="non-terminal residue" evidence="2">
    <location>
        <position position="31"/>
    </location>
</feature>
<dbReference type="Gene3D" id="3.30.70.330">
    <property type="match status" value="1"/>
</dbReference>
<dbReference type="Pfam" id="PF00076">
    <property type="entry name" value="RRM_1"/>
    <property type="match status" value="1"/>
</dbReference>
<dbReference type="AlphaFoldDB" id="A0A8S2PTL7"/>
<dbReference type="GO" id="GO:0003723">
    <property type="term" value="F:RNA binding"/>
    <property type="evidence" value="ECO:0007669"/>
    <property type="project" value="InterPro"/>
</dbReference>
<gene>
    <name evidence="2" type="ORF">SRO942_LOCUS27689</name>
</gene>
<protein>
    <recommendedName>
        <fullName evidence="1">RRM domain-containing protein</fullName>
    </recommendedName>
</protein>
<dbReference type="Proteomes" id="UP000681722">
    <property type="component" value="Unassembled WGS sequence"/>
</dbReference>
<accession>A0A8S2PTL7</accession>
<sequence>GFGFVTFLTIADGLKAMDEMNEKIVDGRRLV</sequence>
<comment type="caution">
    <text evidence="2">The sequence shown here is derived from an EMBL/GenBank/DDBJ whole genome shotgun (WGS) entry which is preliminary data.</text>
</comment>
<name>A0A8S2PTL7_9BILA</name>
<evidence type="ECO:0000313" key="2">
    <source>
        <dbReference type="EMBL" id="CAF4069518.1"/>
    </source>
</evidence>
<organism evidence="2 3">
    <name type="scientific">Didymodactylos carnosus</name>
    <dbReference type="NCBI Taxonomy" id="1234261"/>
    <lineage>
        <taxon>Eukaryota</taxon>
        <taxon>Metazoa</taxon>
        <taxon>Spiralia</taxon>
        <taxon>Gnathifera</taxon>
        <taxon>Rotifera</taxon>
        <taxon>Eurotatoria</taxon>
        <taxon>Bdelloidea</taxon>
        <taxon>Philodinida</taxon>
        <taxon>Philodinidae</taxon>
        <taxon>Didymodactylos</taxon>
    </lineage>
</organism>
<evidence type="ECO:0000313" key="3">
    <source>
        <dbReference type="Proteomes" id="UP000681722"/>
    </source>
</evidence>
<dbReference type="SUPFAM" id="SSF54928">
    <property type="entry name" value="RNA-binding domain, RBD"/>
    <property type="match status" value="1"/>
</dbReference>
<dbReference type="InterPro" id="IPR035979">
    <property type="entry name" value="RBD_domain_sf"/>
</dbReference>
<feature type="domain" description="RRM" evidence="1">
    <location>
        <begin position="1"/>
        <end position="30"/>
    </location>
</feature>
<dbReference type="InterPro" id="IPR012677">
    <property type="entry name" value="Nucleotide-bd_a/b_plait_sf"/>
</dbReference>
<dbReference type="OrthoDB" id="5382468at2759"/>
<reference evidence="2" key="1">
    <citation type="submission" date="2021-02" db="EMBL/GenBank/DDBJ databases">
        <authorList>
            <person name="Nowell W R."/>
        </authorList>
    </citation>
    <scope>NUCLEOTIDE SEQUENCE</scope>
</reference>
<feature type="non-terminal residue" evidence="2">
    <location>
        <position position="1"/>
    </location>
</feature>
<proteinExistence type="predicted"/>